<evidence type="ECO:0000259" key="4">
    <source>
        <dbReference type="Pfam" id="PF03328"/>
    </source>
</evidence>
<dbReference type="InterPro" id="IPR015813">
    <property type="entry name" value="Pyrv/PenolPyrv_kinase-like_dom"/>
</dbReference>
<accession>A0A7V7PR05</accession>
<dbReference type="SUPFAM" id="SSF51621">
    <property type="entry name" value="Phosphoenolpyruvate/pyruvate domain"/>
    <property type="match status" value="1"/>
</dbReference>
<name>A0A7V7PR05_9HYPH</name>
<evidence type="ECO:0000313" key="5">
    <source>
        <dbReference type="EMBL" id="KAB0680886.1"/>
    </source>
</evidence>
<dbReference type="GO" id="GO:0046872">
    <property type="term" value="F:metal ion binding"/>
    <property type="evidence" value="ECO:0007669"/>
    <property type="project" value="UniProtKB-KW"/>
</dbReference>
<dbReference type="Pfam" id="PF03328">
    <property type="entry name" value="HpcH_HpaI"/>
    <property type="match status" value="1"/>
</dbReference>
<feature type="domain" description="HpcH/HpaI aldolase/citrate lyase" evidence="4">
    <location>
        <begin position="19"/>
        <end position="240"/>
    </location>
</feature>
<dbReference type="AlphaFoldDB" id="A0A7V7PR05"/>
<dbReference type="Proteomes" id="UP000432089">
    <property type="component" value="Unassembled WGS sequence"/>
</dbReference>
<evidence type="ECO:0000256" key="3">
    <source>
        <dbReference type="ARBA" id="ARBA00023239"/>
    </source>
</evidence>
<gene>
    <name evidence="5" type="ORF">F6X38_07835</name>
</gene>
<dbReference type="GO" id="GO:0016832">
    <property type="term" value="F:aldehyde-lyase activity"/>
    <property type="evidence" value="ECO:0007669"/>
    <property type="project" value="TreeGrafter"/>
</dbReference>
<dbReference type="Gene3D" id="3.20.20.60">
    <property type="entry name" value="Phosphoenolpyruvate-binding domains"/>
    <property type="match status" value="1"/>
</dbReference>
<dbReference type="PANTHER" id="PTHR30502">
    <property type="entry name" value="2-KETO-3-DEOXY-L-RHAMNONATE ALDOLASE"/>
    <property type="match status" value="1"/>
</dbReference>
<dbReference type="InterPro" id="IPR005000">
    <property type="entry name" value="Aldolase/citrate-lyase_domain"/>
</dbReference>
<organism evidence="5 6">
    <name type="scientific">Plantimonas leprariae</name>
    <dbReference type="NCBI Taxonomy" id="2615207"/>
    <lineage>
        <taxon>Bacteria</taxon>
        <taxon>Pseudomonadati</taxon>
        <taxon>Pseudomonadota</taxon>
        <taxon>Alphaproteobacteria</taxon>
        <taxon>Hyphomicrobiales</taxon>
        <taxon>Aurantimonadaceae</taxon>
        <taxon>Plantimonas</taxon>
    </lineage>
</organism>
<evidence type="ECO:0000256" key="1">
    <source>
        <dbReference type="ARBA" id="ARBA00005568"/>
    </source>
</evidence>
<evidence type="ECO:0000313" key="6">
    <source>
        <dbReference type="Proteomes" id="UP000432089"/>
    </source>
</evidence>
<evidence type="ECO:0000256" key="2">
    <source>
        <dbReference type="ARBA" id="ARBA00022723"/>
    </source>
</evidence>
<dbReference type="PANTHER" id="PTHR30502:SF0">
    <property type="entry name" value="PHOSPHOENOLPYRUVATE CARBOXYLASE FAMILY PROTEIN"/>
    <property type="match status" value="1"/>
</dbReference>
<sequence>MPLPSLRDALGSGLVVSGWSSLIDPLVHEALLRAPFDAIMLDMQHGLHDLKSVSQAVAVAGALGKPAIVRVPVDDRATVSRALDLGASAVIMPMIETVEDARRFVSVAKYPPLGLRSYGPARALDVHGYDSPADYAASANRETLSFAMIETRAALDDLEAILAIDGLDGVFVGPSDLSIALAGDGTRNPESAECVAAIERVAKVAELAGKIAAIYAASVGEARRYRDFGYRLVCVSSDIAMLKAAAVDIAKAVRT</sequence>
<comment type="similarity">
    <text evidence="1">Belongs to the HpcH/HpaI aldolase family.</text>
</comment>
<protein>
    <submittedName>
        <fullName evidence="5">2,4-dihydroxyhept-2-ene-1,7-dioic acid aldolase</fullName>
    </submittedName>
</protein>
<dbReference type="EMBL" id="VZDO01000004">
    <property type="protein sequence ID" value="KAB0680886.1"/>
    <property type="molecule type" value="Genomic_DNA"/>
</dbReference>
<dbReference type="InterPro" id="IPR040442">
    <property type="entry name" value="Pyrv_kinase-like_dom_sf"/>
</dbReference>
<proteinExistence type="inferred from homology"/>
<keyword evidence="3" id="KW-0456">Lyase</keyword>
<dbReference type="GO" id="GO:0005737">
    <property type="term" value="C:cytoplasm"/>
    <property type="evidence" value="ECO:0007669"/>
    <property type="project" value="TreeGrafter"/>
</dbReference>
<comment type="caution">
    <text evidence="5">The sequence shown here is derived from an EMBL/GenBank/DDBJ whole genome shotgun (WGS) entry which is preliminary data.</text>
</comment>
<keyword evidence="2" id="KW-0479">Metal-binding</keyword>
<keyword evidence="6" id="KW-1185">Reference proteome</keyword>
<dbReference type="RefSeq" id="WP_150969041.1">
    <property type="nucleotide sequence ID" value="NZ_VZDO01000004.1"/>
</dbReference>
<reference evidence="5 6" key="1">
    <citation type="submission" date="2019-09" db="EMBL/GenBank/DDBJ databases">
        <title>YIM 132180 draft genome.</title>
        <authorList>
            <person name="Zhang K."/>
        </authorList>
    </citation>
    <scope>NUCLEOTIDE SEQUENCE [LARGE SCALE GENOMIC DNA]</scope>
    <source>
        <strain evidence="5 6">YIM 132180</strain>
    </source>
</reference>
<dbReference type="InterPro" id="IPR050251">
    <property type="entry name" value="HpcH-HpaI_aldolase"/>
</dbReference>